<keyword evidence="1" id="KW-0472">Membrane</keyword>
<keyword evidence="1" id="KW-1133">Transmembrane helix</keyword>
<feature type="transmembrane region" description="Helical" evidence="1">
    <location>
        <begin position="26"/>
        <end position="45"/>
    </location>
</feature>
<keyword evidence="1" id="KW-0812">Transmembrane</keyword>
<dbReference type="AlphaFoldDB" id="A0AAN9LHZ0"/>
<accession>A0AAN9LHZ0</accession>
<proteinExistence type="predicted"/>
<evidence type="ECO:0000313" key="2">
    <source>
        <dbReference type="EMBL" id="KAK7336342.1"/>
    </source>
</evidence>
<name>A0AAN9LHZ0_CANGL</name>
<reference evidence="2 3" key="1">
    <citation type="submission" date="2024-01" db="EMBL/GenBank/DDBJ databases">
        <title>The genomes of 5 underutilized Papilionoideae crops provide insights into root nodulation and disease resistanc.</title>
        <authorList>
            <person name="Jiang F."/>
        </authorList>
    </citation>
    <scope>NUCLEOTIDE SEQUENCE [LARGE SCALE GENOMIC DNA]</scope>
    <source>
        <strain evidence="2">LVBAO_FW01</strain>
        <tissue evidence="2">Leaves</tissue>
    </source>
</reference>
<organism evidence="2 3">
    <name type="scientific">Canavalia gladiata</name>
    <name type="common">Sword bean</name>
    <name type="synonym">Dolichos gladiatus</name>
    <dbReference type="NCBI Taxonomy" id="3824"/>
    <lineage>
        <taxon>Eukaryota</taxon>
        <taxon>Viridiplantae</taxon>
        <taxon>Streptophyta</taxon>
        <taxon>Embryophyta</taxon>
        <taxon>Tracheophyta</taxon>
        <taxon>Spermatophyta</taxon>
        <taxon>Magnoliopsida</taxon>
        <taxon>eudicotyledons</taxon>
        <taxon>Gunneridae</taxon>
        <taxon>Pentapetalae</taxon>
        <taxon>rosids</taxon>
        <taxon>fabids</taxon>
        <taxon>Fabales</taxon>
        <taxon>Fabaceae</taxon>
        <taxon>Papilionoideae</taxon>
        <taxon>50 kb inversion clade</taxon>
        <taxon>NPAAA clade</taxon>
        <taxon>indigoferoid/millettioid clade</taxon>
        <taxon>Phaseoleae</taxon>
        <taxon>Canavalia</taxon>
    </lineage>
</organism>
<sequence>MTCQRFPLLKVCYPGGLNVNVDYDRMLIFLLPASVWMVCVRVFLYERLIEILVIRFEWTSAISSKHFSASNLRLFCIALKENNQREQCRSILKSNCYFAVAQVKSLHTQNAFELAAGLVLFRTPQFCRFAFQSIRFGINRKEKKREIRGNKPMLWCLSTSETD</sequence>
<comment type="caution">
    <text evidence="2">The sequence shown here is derived from an EMBL/GenBank/DDBJ whole genome shotgun (WGS) entry which is preliminary data.</text>
</comment>
<dbReference type="EMBL" id="JAYMYQ010000004">
    <property type="protein sequence ID" value="KAK7336342.1"/>
    <property type="molecule type" value="Genomic_DNA"/>
</dbReference>
<evidence type="ECO:0000313" key="3">
    <source>
        <dbReference type="Proteomes" id="UP001367508"/>
    </source>
</evidence>
<keyword evidence="3" id="KW-1185">Reference proteome</keyword>
<evidence type="ECO:0000256" key="1">
    <source>
        <dbReference type="SAM" id="Phobius"/>
    </source>
</evidence>
<dbReference type="Proteomes" id="UP001367508">
    <property type="component" value="Unassembled WGS sequence"/>
</dbReference>
<gene>
    <name evidence="2" type="ORF">VNO77_16880</name>
</gene>
<protein>
    <submittedName>
        <fullName evidence="2">Uncharacterized protein</fullName>
    </submittedName>
</protein>